<gene>
    <name evidence="1" type="ORF">KC729_20270</name>
</gene>
<organism evidence="1 2">
    <name type="scientific">Eiseniibacteriota bacterium</name>
    <dbReference type="NCBI Taxonomy" id="2212470"/>
    <lineage>
        <taxon>Bacteria</taxon>
        <taxon>Candidatus Eiseniibacteriota</taxon>
    </lineage>
</organism>
<reference evidence="1" key="2">
    <citation type="journal article" date="2021" name="Microbiome">
        <title>Successional dynamics and alternative stable states in a saline activated sludge microbial community over 9 years.</title>
        <authorList>
            <person name="Wang Y."/>
            <person name="Ye J."/>
            <person name="Ju F."/>
            <person name="Liu L."/>
            <person name="Boyd J.A."/>
            <person name="Deng Y."/>
            <person name="Parks D.H."/>
            <person name="Jiang X."/>
            <person name="Yin X."/>
            <person name="Woodcroft B.J."/>
            <person name="Tyson G.W."/>
            <person name="Hugenholtz P."/>
            <person name="Polz M.F."/>
            <person name="Zhang T."/>
        </authorList>
    </citation>
    <scope>NUCLEOTIDE SEQUENCE</scope>
    <source>
        <strain evidence="1">HKST-UBA01</strain>
    </source>
</reference>
<feature type="non-terminal residue" evidence="1">
    <location>
        <position position="134"/>
    </location>
</feature>
<evidence type="ECO:0000313" key="1">
    <source>
        <dbReference type="EMBL" id="MCA9730030.1"/>
    </source>
</evidence>
<dbReference type="Proteomes" id="UP000697710">
    <property type="component" value="Unassembled WGS sequence"/>
</dbReference>
<proteinExistence type="predicted"/>
<evidence type="ECO:0000313" key="2">
    <source>
        <dbReference type="Proteomes" id="UP000697710"/>
    </source>
</evidence>
<dbReference type="EMBL" id="JAGQHR010000951">
    <property type="protein sequence ID" value="MCA9730030.1"/>
    <property type="molecule type" value="Genomic_DNA"/>
</dbReference>
<reference evidence="1" key="1">
    <citation type="submission" date="2020-04" db="EMBL/GenBank/DDBJ databases">
        <authorList>
            <person name="Zhang T."/>
        </authorList>
    </citation>
    <scope>NUCLEOTIDE SEQUENCE</scope>
    <source>
        <strain evidence="1">HKST-UBA01</strain>
    </source>
</reference>
<dbReference type="AlphaFoldDB" id="A0A956RRH1"/>
<comment type="caution">
    <text evidence="1">The sequence shown here is derived from an EMBL/GenBank/DDBJ whole genome shotgun (WGS) entry which is preliminary data.</text>
</comment>
<name>A0A956RRH1_UNCEI</name>
<sequence length="134" mass="14063">MPRTAGSLGIAVALTVLMAGSVGALVAREIRDGWITVHVHENHEGGAHLTVPVPAWVAQAAIQLVPDRVLPRIDDEEAEVAAVVVDALRHLDDCGNATLVEVDSSSDHVTIRKDGGALLIDVTGETDVSVRLPL</sequence>
<protein>
    <submittedName>
        <fullName evidence="1">Uncharacterized protein</fullName>
    </submittedName>
</protein>
<accession>A0A956RRH1</accession>